<evidence type="ECO:0000256" key="7">
    <source>
        <dbReference type="ARBA" id="ARBA00023136"/>
    </source>
</evidence>
<keyword evidence="6" id="KW-0106">Calcium</keyword>
<feature type="compositionally biased region" description="Low complexity" evidence="8">
    <location>
        <begin position="1"/>
        <end position="19"/>
    </location>
</feature>
<evidence type="ECO:0000256" key="3">
    <source>
        <dbReference type="ARBA" id="ARBA00022490"/>
    </source>
</evidence>
<dbReference type="InterPro" id="IPR018247">
    <property type="entry name" value="EF_Hand_1_Ca_BS"/>
</dbReference>
<evidence type="ECO:0000256" key="2">
    <source>
        <dbReference type="ARBA" id="ARBA00004496"/>
    </source>
</evidence>
<dbReference type="SMART" id="SM00054">
    <property type="entry name" value="EFh"/>
    <property type="match status" value="4"/>
</dbReference>
<feature type="compositionally biased region" description="Polar residues" evidence="8">
    <location>
        <begin position="20"/>
        <end position="31"/>
    </location>
</feature>
<dbReference type="WBParaSite" id="maker-uti_cns_0000859-snap-gene-1.14-mRNA-1">
    <property type="protein sequence ID" value="maker-uti_cns_0000859-snap-gene-1.14-mRNA-1"/>
    <property type="gene ID" value="maker-uti_cns_0000859-snap-gene-1.14"/>
</dbReference>
<name>A0A1I8G531_9PLAT</name>
<dbReference type="PANTHER" id="PTHR46735:SF3">
    <property type="entry name" value="CALPAIN SMALL SUBUNIT 1-RELATED"/>
    <property type="match status" value="1"/>
</dbReference>
<dbReference type="GO" id="GO:0005509">
    <property type="term" value="F:calcium ion binding"/>
    <property type="evidence" value="ECO:0007669"/>
    <property type="project" value="InterPro"/>
</dbReference>
<accession>A0A1I8G531</accession>
<evidence type="ECO:0000259" key="9">
    <source>
        <dbReference type="PROSITE" id="PS50222"/>
    </source>
</evidence>
<dbReference type="InterPro" id="IPR011992">
    <property type="entry name" value="EF-hand-dom_pair"/>
</dbReference>
<keyword evidence="5" id="KW-0677">Repeat</keyword>
<dbReference type="GO" id="GO:0012505">
    <property type="term" value="C:endomembrane system"/>
    <property type="evidence" value="ECO:0007669"/>
    <property type="project" value="UniProtKB-SubCell"/>
</dbReference>
<organism evidence="10 11">
    <name type="scientific">Macrostomum lignano</name>
    <dbReference type="NCBI Taxonomy" id="282301"/>
    <lineage>
        <taxon>Eukaryota</taxon>
        <taxon>Metazoa</taxon>
        <taxon>Spiralia</taxon>
        <taxon>Lophotrochozoa</taxon>
        <taxon>Platyhelminthes</taxon>
        <taxon>Rhabditophora</taxon>
        <taxon>Macrostomorpha</taxon>
        <taxon>Macrostomida</taxon>
        <taxon>Macrostomidae</taxon>
        <taxon>Macrostomum</taxon>
    </lineage>
</organism>
<evidence type="ECO:0000256" key="5">
    <source>
        <dbReference type="ARBA" id="ARBA00022737"/>
    </source>
</evidence>
<evidence type="ECO:0000256" key="4">
    <source>
        <dbReference type="ARBA" id="ARBA00022723"/>
    </source>
</evidence>
<dbReference type="Proteomes" id="UP000095280">
    <property type="component" value="Unplaced"/>
</dbReference>
<keyword evidence="10" id="KW-1185">Reference proteome</keyword>
<protein>
    <submittedName>
        <fullName evidence="11">EF-hand domain-containing protein</fullName>
    </submittedName>
</protein>
<dbReference type="PANTHER" id="PTHR46735">
    <property type="entry name" value="CALPAIN, SMALL SUBUNIT 1 A-RELATED"/>
    <property type="match status" value="1"/>
</dbReference>
<evidence type="ECO:0000256" key="8">
    <source>
        <dbReference type="SAM" id="MobiDB-lite"/>
    </source>
</evidence>
<keyword evidence="7" id="KW-0472">Membrane</keyword>
<evidence type="ECO:0000256" key="6">
    <source>
        <dbReference type="ARBA" id="ARBA00022837"/>
    </source>
</evidence>
<evidence type="ECO:0000313" key="10">
    <source>
        <dbReference type="Proteomes" id="UP000095280"/>
    </source>
</evidence>
<feature type="domain" description="EF-hand" evidence="9">
    <location>
        <begin position="472"/>
        <end position="507"/>
    </location>
</feature>
<evidence type="ECO:0000313" key="11">
    <source>
        <dbReference type="WBParaSite" id="maker-uti_cns_0000859-snap-gene-1.14-mRNA-1"/>
    </source>
</evidence>
<dbReference type="Gene3D" id="1.10.238.10">
    <property type="entry name" value="EF-hand"/>
    <property type="match status" value="2"/>
</dbReference>
<dbReference type="PROSITE" id="PS00018">
    <property type="entry name" value="EF_HAND_1"/>
    <property type="match status" value="2"/>
</dbReference>
<evidence type="ECO:0000256" key="1">
    <source>
        <dbReference type="ARBA" id="ARBA00004308"/>
    </source>
</evidence>
<feature type="region of interest" description="Disordered" evidence="8">
    <location>
        <begin position="1"/>
        <end position="31"/>
    </location>
</feature>
<feature type="domain" description="EF-hand" evidence="9">
    <location>
        <begin position="218"/>
        <end position="253"/>
    </location>
</feature>
<dbReference type="SUPFAM" id="SSF47473">
    <property type="entry name" value="EF-hand"/>
    <property type="match status" value="2"/>
</dbReference>
<comment type="subcellular location">
    <subcellularLocation>
        <location evidence="2">Cytoplasm</location>
    </subcellularLocation>
    <subcellularLocation>
        <location evidence="1">Endomembrane system</location>
    </subcellularLocation>
</comment>
<reference evidence="11" key="1">
    <citation type="submission" date="2016-11" db="UniProtKB">
        <authorList>
            <consortium name="WormBaseParasite"/>
        </authorList>
    </citation>
    <scope>IDENTIFICATION</scope>
</reference>
<sequence>MLGWPQQDPQFYQQQQQMQHANPNSQHYGSYGQNMAQNVHGQANPWQFPLLLQSSNFFGFGIGPGGQAGQQPFDRHAAERQKHASPLAAGSVTEARQPIVQVSQLAAQLRLLASREAELARRFGQLFLVFVAAAGVRGIGEAEQAAAAEAQAARRLRSFQFNSEDEFIGMFQHYASQSLGGIQAEELCRILNEHPSIRNYYRSRDGVMQYAEFRELLTCLLYWHRTFQEYDRDRSGFIEANELHNIISSRFLYRLSAKSMTMLLKRYSKAMDDGRCLVAFDDFVTLSVRLRTYTEAFRARDRMQHNGETGTCQFSYDDFLQCTMSLCERGLAILYNASAPEVTEIMKKFLFHALASQAHGSYKQRMGSYQNSQYYGSYGQHMVQNVYSRINPWQSFQFRSENEFMSMFHHYSSPSLGGIQAHELCRILNEHPSIRNYYRITWSLELCRVMLAMMDRSRDGIMQYDEFSELLTCLVYWHRTFQDFDRNRSGYIEAHELHNIITNHFHYMLSPQAMTVLLKRYSRAMNDGRCLLAFDDFVNLSVRLRAYTESFRARDQYQHNGSETGTCQFTYDDFLQCTMSLQHWDHVFLSVFPFGLSIFARFAEAVRRSGAGGGSAIQSDGHEAVIASPQQAGGAAAQAEGAAAAADL</sequence>
<dbReference type="GO" id="GO:0005737">
    <property type="term" value="C:cytoplasm"/>
    <property type="evidence" value="ECO:0007669"/>
    <property type="project" value="UniProtKB-SubCell"/>
</dbReference>
<dbReference type="AlphaFoldDB" id="A0A1I8G531"/>
<dbReference type="PROSITE" id="PS50222">
    <property type="entry name" value="EF_HAND_2"/>
    <property type="match status" value="2"/>
</dbReference>
<proteinExistence type="predicted"/>
<dbReference type="InterPro" id="IPR002048">
    <property type="entry name" value="EF_hand_dom"/>
</dbReference>
<keyword evidence="3" id="KW-0963">Cytoplasm</keyword>
<keyword evidence="4" id="KW-0479">Metal-binding</keyword>
<dbReference type="Pfam" id="PF13202">
    <property type="entry name" value="EF-hand_5"/>
    <property type="match status" value="2"/>
</dbReference>